<organism evidence="1">
    <name type="scientific">Escherichia coli</name>
    <dbReference type="NCBI Taxonomy" id="562"/>
    <lineage>
        <taxon>Bacteria</taxon>
        <taxon>Pseudomonadati</taxon>
        <taxon>Pseudomonadota</taxon>
        <taxon>Gammaproteobacteria</taxon>
        <taxon>Enterobacterales</taxon>
        <taxon>Enterobacteriaceae</taxon>
        <taxon>Escherichia</taxon>
    </lineage>
</organism>
<evidence type="ECO:0000313" key="1">
    <source>
        <dbReference type="EMBL" id="QKQ33713.1"/>
    </source>
</evidence>
<reference evidence="1" key="1">
    <citation type="submission" date="2020-05" db="EMBL/GenBank/DDBJ databases">
        <title>Title: F plasmids are the major carriers of antibiotic resistance genes in human-associated commensal E. coli.</title>
        <authorList>
            <person name="Stephens C."/>
            <person name="Arismendi T."/>
            <person name="Wright M."/>
            <person name="Hartman A."/>
            <person name="Gonzalez A."/>
            <person name="Gill M."/>
            <person name="Pandori M."/>
            <person name="Hess D."/>
        </authorList>
    </citation>
    <scope>NUCLEOTIDE SEQUENCE</scope>
    <source>
        <strain evidence="1">SCU-478</strain>
    </source>
</reference>
<accession>A0A6N0IG95</accession>
<protein>
    <submittedName>
        <fullName evidence="1">Uncharacterized protein</fullName>
    </submittedName>
</protein>
<sequence length="67" mass="8091">MAESWLNELFFAVMVPLYRVTLGQSEQIESFILQIIVEQERFWRLILTNDSYSWHCALYDILFNFVL</sequence>
<name>A0A6N0IG95_ECOLX</name>
<dbReference type="EMBL" id="CP054563">
    <property type="protein sequence ID" value="QKQ33713.1"/>
    <property type="molecule type" value="Genomic_DNA"/>
</dbReference>
<proteinExistence type="predicted"/>
<dbReference type="AlphaFoldDB" id="A0A6N0IG95"/>
<gene>
    <name evidence="1" type="ORF">HPE44_03525</name>
</gene>